<protein>
    <submittedName>
        <fullName evidence="2">Uncharacterized protein</fullName>
    </submittedName>
</protein>
<dbReference type="Proteomes" id="UP001295794">
    <property type="component" value="Unassembled WGS sequence"/>
</dbReference>
<organism evidence="2 3">
    <name type="scientific">Mycena citricolor</name>
    <dbReference type="NCBI Taxonomy" id="2018698"/>
    <lineage>
        <taxon>Eukaryota</taxon>
        <taxon>Fungi</taxon>
        <taxon>Dikarya</taxon>
        <taxon>Basidiomycota</taxon>
        <taxon>Agaricomycotina</taxon>
        <taxon>Agaricomycetes</taxon>
        <taxon>Agaricomycetidae</taxon>
        <taxon>Agaricales</taxon>
        <taxon>Marasmiineae</taxon>
        <taxon>Mycenaceae</taxon>
        <taxon>Mycena</taxon>
    </lineage>
</organism>
<sequence length="132" mass="13988">HPVLILRTPFTFNFRQSSICLAELTVALPTSVILSRSAHGHDPIASVSPALALPRPAYPASPPASQETQPGPNSTARRARDPCVDAWRGRTTMPATRSGAFPEPRILDRDEIRGGGGGAADGRSGGRARRRG</sequence>
<keyword evidence="3" id="KW-1185">Reference proteome</keyword>
<gene>
    <name evidence="2" type="ORF">MYCIT1_LOCUS5265</name>
</gene>
<feature type="compositionally biased region" description="Polar residues" evidence="1">
    <location>
        <begin position="66"/>
        <end position="76"/>
    </location>
</feature>
<comment type="caution">
    <text evidence="2">The sequence shown here is derived from an EMBL/GenBank/DDBJ whole genome shotgun (WGS) entry which is preliminary data.</text>
</comment>
<evidence type="ECO:0000313" key="2">
    <source>
        <dbReference type="EMBL" id="CAK5264787.1"/>
    </source>
</evidence>
<feature type="region of interest" description="Disordered" evidence="1">
    <location>
        <begin position="53"/>
        <end position="132"/>
    </location>
</feature>
<name>A0AAD2GWR8_9AGAR</name>
<evidence type="ECO:0000256" key="1">
    <source>
        <dbReference type="SAM" id="MobiDB-lite"/>
    </source>
</evidence>
<feature type="non-terminal residue" evidence="2">
    <location>
        <position position="1"/>
    </location>
</feature>
<feature type="compositionally biased region" description="Gly residues" evidence="1">
    <location>
        <begin position="114"/>
        <end position="125"/>
    </location>
</feature>
<dbReference type="AlphaFoldDB" id="A0AAD2GWR8"/>
<proteinExistence type="predicted"/>
<evidence type="ECO:0000313" key="3">
    <source>
        <dbReference type="Proteomes" id="UP001295794"/>
    </source>
</evidence>
<reference evidence="2" key="1">
    <citation type="submission" date="2023-11" db="EMBL/GenBank/DDBJ databases">
        <authorList>
            <person name="De Vega J J."/>
            <person name="De Vega J J."/>
        </authorList>
    </citation>
    <scope>NUCLEOTIDE SEQUENCE</scope>
</reference>
<dbReference type="EMBL" id="CAVNYO010000071">
    <property type="protein sequence ID" value="CAK5264787.1"/>
    <property type="molecule type" value="Genomic_DNA"/>
</dbReference>
<accession>A0AAD2GWR8</accession>